<protein>
    <recommendedName>
        <fullName evidence="4">Pr6Pr family membrane protein</fullName>
    </recommendedName>
</protein>
<name>A0ABP4JL48_9MICO</name>
<evidence type="ECO:0000313" key="3">
    <source>
        <dbReference type="Proteomes" id="UP001501266"/>
    </source>
</evidence>
<dbReference type="InterPro" id="IPR049713">
    <property type="entry name" value="Pr6Pr-like"/>
</dbReference>
<accession>A0ABP4JL48</accession>
<feature type="transmembrane region" description="Helical" evidence="1">
    <location>
        <begin position="83"/>
        <end position="105"/>
    </location>
</feature>
<dbReference type="NCBIfam" id="NF038065">
    <property type="entry name" value="Pr6Pr"/>
    <property type="match status" value="1"/>
</dbReference>
<feature type="transmembrane region" description="Helical" evidence="1">
    <location>
        <begin position="150"/>
        <end position="170"/>
    </location>
</feature>
<keyword evidence="1" id="KW-0812">Transmembrane</keyword>
<organism evidence="2 3">
    <name type="scientific">Agrococcus citreus</name>
    <dbReference type="NCBI Taxonomy" id="84643"/>
    <lineage>
        <taxon>Bacteria</taxon>
        <taxon>Bacillati</taxon>
        <taxon>Actinomycetota</taxon>
        <taxon>Actinomycetes</taxon>
        <taxon>Micrococcales</taxon>
        <taxon>Microbacteriaceae</taxon>
        <taxon>Agrococcus</taxon>
    </lineage>
</organism>
<keyword evidence="3" id="KW-1185">Reference proteome</keyword>
<feature type="transmembrane region" description="Helical" evidence="1">
    <location>
        <begin position="48"/>
        <end position="71"/>
    </location>
</feature>
<proteinExistence type="predicted"/>
<evidence type="ECO:0000313" key="2">
    <source>
        <dbReference type="EMBL" id="GAA1424173.1"/>
    </source>
</evidence>
<sequence length="232" mass="25621">MTTTVRRVLLAGRAIVAVAILAAIVGQLDTSITFWTARGDASIPLDVANFFSFFTIQANLITMLALVALVVAQLRRRRRVGRLLDVVLLCATTYMVVMGLVYSTLLRDVELQQGATLGWANEVLHHVAPLWMLIDWLLSARKRAVRYRDLGIVVVFPVLWLVYTLARGPVTPNQVNGRGWWYPYPFLDPAIHTSGYASVAIVCMVIAAVVMLSAAVLVAYALWRGRASGRLV</sequence>
<gene>
    <name evidence="2" type="ORF">GCM10009640_19820</name>
</gene>
<keyword evidence="1" id="KW-1133">Transmembrane helix</keyword>
<evidence type="ECO:0008006" key="4">
    <source>
        <dbReference type="Google" id="ProtNLM"/>
    </source>
</evidence>
<feature type="transmembrane region" description="Helical" evidence="1">
    <location>
        <begin position="190"/>
        <end position="223"/>
    </location>
</feature>
<evidence type="ECO:0000256" key="1">
    <source>
        <dbReference type="SAM" id="Phobius"/>
    </source>
</evidence>
<dbReference type="EMBL" id="BAAAKK010000005">
    <property type="protein sequence ID" value="GAA1424173.1"/>
    <property type="molecule type" value="Genomic_DNA"/>
</dbReference>
<keyword evidence="1" id="KW-0472">Membrane</keyword>
<dbReference type="RefSeq" id="WP_343919944.1">
    <property type="nucleotide sequence ID" value="NZ_BAAAKK010000005.1"/>
</dbReference>
<dbReference type="Proteomes" id="UP001501266">
    <property type="component" value="Unassembled WGS sequence"/>
</dbReference>
<feature type="transmembrane region" description="Helical" evidence="1">
    <location>
        <begin position="7"/>
        <end position="28"/>
    </location>
</feature>
<feature type="transmembrane region" description="Helical" evidence="1">
    <location>
        <begin position="117"/>
        <end position="138"/>
    </location>
</feature>
<comment type="caution">
    <text evidence="2">The sequence shown here is derived from an EMBL/GenBank/DDBJ whole genome shotgun (WGS) entry which is preliminary data.</text>
</comment>
<reference evidence="3" key="1">
    <citation type="journal article" date="2019" name="Int. J. Syst. Evol. Microbiol.">
        <title>The Global Catalogue of Microorganisms (GCM) 10K type strain sequencing project: providing services to taxonomists for standard genome sequencing and annotation.</title>
        <authorList>
            <consortium name="The Broad Institute Genomics Platform"/>
            <consortium name="The Broad Institute Genome Sequencing Center for Infectious Disease"/>
            <person name="Wu L."/>
            <person name="Ma J."/>
        </authorList>
    </citation>
    <scope>NUCLEOTIDE SEQUENCE [LARGE SCALE GENOMIC DNA]</scope>
    <source>
        <strain evidence="3">JCM 12398</strain>
    </source>
</reference>